<dbReference type="GO" id="GO:0046872">
    <property type="term" value="F:metal ion binding"/>
    <property type="evidence" value="ECO:0007669"/>
    <property type="project" value="UniProtKB-KW"/>
</dbReference>
<dbReference type="InterPro" id="IPR036576">
    <property type="entry name" value="WRKY_dom_sf"/>
</dbReference>
<dbReference type="Pfam" id="PF03106">
    <property type="entry name" value="WRKY"/>
    <property type="match status" value="2"/>
</dbReference>
<dbReference type="SUPFAM" id="SSF118290">
    <property type="entry name" value="WRKY DNA-binding domain"/>
    <property type="match status" value="2"/>
</dbReference>
<dbReference type="EMBL" id="GHES01028143">
    <property type="protein sequence ID" value="MPA58702.1"/>
    <property type="molecule type" value="Transcribed_RNA"/>
</dbReference>
<protein>
    <submittedName>
        <fullName evidence="12">Putative WRKY transcription factor 20 isoform X1</fullName>
    </submittedName>
</protein>
<keyword evidence="4" id="KW-0862">Zinc</keyword>
<dbReference type="FunFam" id="2.20.25.80:FF:000003">
    <property type="entry name" value="WRKY transcription factor 57"/>
    <property type="match status" value="1"/>
</dbReference>
<keyword evidence="6" id="KW-0238">DNA-binding</keyword>
<feature type="region of interest" description="Disordered" evidence="10">
    <location>
        <begin position="409"/>
        <end position="446"/>
    </location>
</feature>
<dbReference type="GO" id="GO:0043565">
    <property type="term" value="F:sequence-specific DNA binding"/>
    <property type="evidence" value="ECO:0007669"/>
    <property type="project" value="InterPro"/>
</dbReference>
<feature type="domain" description="WRKY" evidence="11">
    <location>
        <begin position="173"/>
        <end position="237"/>
    </location>
</feature>
<dbReference type="AlphaFoldDB" id="A0A5B7API3"/>
<dbReference type="GO" id="GO:0003700">
    <property type="term" value="F:DNA-binding transcription factor activity"/>
    <property type="evidence" value="ECO:0007669"/>
    <property type="project" value="InterPro"/>
</dbReference>
<evidence type="ECO:0000256" key="10">
    <source>
        <dbReference type="SAM" id="MobiDB-lite"/>
    </source>
</evidence>
<keyword evidence="3" id="KW-0677">Repeat</keyword>
<dbReference type="FunFam" id="2.20.25.80:FF:000006">
    <property type="entry name" value="WRKY transcription factor"/>
    <property type="match status" value="1"/>
</dbReference>
<keyword evidence="7" id="KW-0804">Transcription</keyword>
<feature type="compositionally biased region" description="Basic and acidic residues" evidence="10">
    <location>
        <begin position="154"/>
        <end position="166"/>
    </location>
</feature>
<evidence type="ECO:0000256" key="4">
    <source>
        <dbReference type="ARBA" id="ARBA00022833"/>
    </source>
</evidence>
<evidence type="ECO:0000259" key="11">
    <source>
        <dbReference type="PROSITE" id="PS50811"/>
    </source>
</evidence>
<evidence type="ECO:0000313" key="12">
    <source>
        <dbReference type="EMBL" id="MPA58702.1"/>
    </source>
</evidence>
<dbReference type="GO" id="GO:0005634">
    <property type="term" value="C:nucleus"/>
    <property type="evidence" value="ECO:0007669"/>
    <property type="project" value="UniProtKB-SubCell"/>
</dbReference>
<dbReference type="InterPro" id="IPR044810">
    <property type="entry name" value="WRKY_plant"/>
</dbReference>
<dbReference type="PANTHER" id="PTHR31221">
    <property type="entry name" value="WRKY TRANSCRIPTION FACTOR PROTEIN 1-RELATED"/>
    <property type="match status" value="1"/>
</dbReference>
<dbReference type="Gene3D" id="2.20.25.80">
    <property type="entry name" value="WRKY domain"/>
    <property type="match status" value="2"/>
</dbReference>
<feature type="region of interest" description="Disordered" evidence="10">
    <location>
        <begin position="1"/>
        <end position="112"/>
    </location>
</feature>
<dbReference type="SMART" id="SM00774">
    <property type="entry name" value="WRKY"/>
    <property type="match status" value="2"/>
</dbReference>
<sequence>MVTSREGVQDEVGSDKLQQRQSLDTGINQAQSNQEGSTLSMLPEKALGELQQRQSPDIGVHASESDRGNTPSMIPEKVSDNLQQRQSPDRGDHISQSNQERSSLSIIPADVSVNLQQRQSPDNGVHASQSNQEGSTLSTIPEKLSENLPQRQSPDTEVHALQRDQEGSTPSVVPEKASEDGYNWRKYGQKFVKGNEFIRSYYKCTHPNCSAKRQVERSRDGHITDTIYLGKHEHPKRKQPSSQLAVGFVLPIQAKRPDELALAIAEDKSSDAHGEKSHHIELIETPQLSTYTASDNVVEVALSRTDRIRDEVDNEGNPDLKRQKRDFFNGDETLVDKRNGESRHVVQTLSEVDIVNDGYRWRKYGQKLVKGNLNPRSYYRCSCAGCPAKKHVERASHDPKMVITTYEGQHDHDMPPARTVTPNTAGANTKITSLNGESRSKPEENDAVGLDVVVHISAN</sequence>
<evidence type="ECO:0000256" key="2">
    <source>
        <dbReference type="ARBA" id="ARBA00022723"/>
    </source>
</evidence>
<gene>
    <name evidence="12" type="ORF">Din_028143</name>
</gene>
<accession>A0A5B7API3</accession>
<evidence type="ECO:0000256" key="3">
    <source>
        <dbReference type="ARBA" id="ARBA00022737"/>
    </source>
</evidence>
<dbReference type="PANTHER" id="PTHR31221:SF125">
    <property type="entry name" value="WRKY TRANSCRIPTION FACTOR 1"/>
    <property type="match status" value="1"/>
</dbReference>
<evidence type="ECO:0000256" key="1">
    <source>
        <dbReference type="ARBA" id="ARBA00004123"/>
    </source>
</evidence>
<proteinExistence type="inferred from homology"/>
<comment type="subcellular location">
    <subcellularLocation>
        <location evidence="1">Nucleus</location>
    </subcellularLocation>
</comment>
<dbReference type="InterPro" id="IPR003657">
    <property type="entry name" value="WRKY_dom"/>
</dbReference>
<keyword evidence="5" id="KW-0805">Transcription regulation</keyword>
<name>A0A5B7API3_DAVIN</name>
<feature type="compositionally biased region" description="Polar residues" evidence="10">
    <location>
        <begin position="94"/>
        <end position="105"/>
    </location>
</feature>
<evidence type="ECO:0000256" key="6">
    <source>
        <dbReference type="ARBA" id="ARBA00023125"/>
    </source>
</evidence>
<feature type="domain" description="WRKY" evidence="11">
    <location>
        <begin position="350"/>
        <end position="415"/>
    </location>
</feature>
<feature type="region of interest" description="Disordered" evidence="10">
    <location>
        <begin position="147"/>
        <end position="177"/>
    </location>
</feature>
<reference evidence="12" key="1">
    <citation type="submission" date="2019-08" db="EMBL/GenBank/DDBJ databases">
        <title>Reference gene set and small RNA set construction with multiple tissues from Davidia involucrata Baill.</title>
        <authorList>
            <person name="Yang H."/>
            <person name="Zhou C."/>
            <person name="Li G."/>
            <person name="Wang J."/>
            <person name="Gao P."/>
            <person name="Wang M."/>
            <person name="Wang R."/>
            <person name="Zhao Y."/>
        </authorList>
    </citation>
    <scope>NUCLEOTIDE SEQUENCE</scope>
    <source>
        <tissue evidence="12">Mixed with DoveR01_LX</tissue>
    </source>
</reference>
<feature type="compositionally biased region" description="Polar residues" evidence="10">
    <location>
        <begin position="19"/>
        <end position="40"/>
    </location>
</feature>
<dbReference type="PROSITE" id="PS50811">
    <property type="entry name" value="WRKY"/>
    <property type="match status" value="2"/>
</dbReference>
<organism evidence="12">
    <name type="scientific">Davidia involucrata</name>
    <name type="common">Dove tree</name>
    <dbReference type="NCBI Taxonomy" id="16924"/>
    <lineage>
        <taxon>Eukaryota</taxon>
        <taxon>Viridiplantae</taxon>
        <taxon>Streptophyta</taxon>
        <taxon>Embryophyta</taxon>
        <taxon>Tracheophyta</taxon>
        <taxon>Spermatophyta</taxon>
        <taxon>Magnoliopsida</taxon>
        <taxon>eudicotyledons</taxon>
        <taxon>Gunneridae</taxon>
        <taxon>Pentapetalae</taxon>
        <taxon>asterids</taxon>
        <taxon>Cornales</taxon>
        <taxon>Nyssaceae</taxon>
        <taxon>Davidia</taxon>
    </lineage>
</organism>
<evidence type="ECO:0000256" key="7">
    <source>
        <dbReference type="ARBA" id="ARBA00023163"/>
    </source>
</evidence>
<keyword evidence="2" id="KW-0479">Metal-binding</keyword>
<evidence type="ECO:0000256" key="8">
    <source>
        <dbReference type="ARBA" id="ARBA00023242"/>
    </source>
</evidence>
<keyword evidence="8" id="KW-0539">Nucleus</keyword>
<evidence type="ECO:0000256" key="5">
    <source>
        <dbReference type="ARBA" id="ARBA00023015"/>
    </source>
</evidence>
<comment type="similarity">
    <text evidence="9">Belongs to the WRKY group I family.</text>
</comment>
<feature type="compositionally biased region" description="Polar residues" evidence="10">
    <location>
        <begin position="420"/>
        <end position="437"/>
    </location>
</feature>
<evidence type="ECO:0000256" key="9">
    <source>
        <dbReference type="ARBA" id="ARBA00061157"/>
    </source>
</evidence>